<dbReference type="EMBL" id="BGZK01001071">
    <property type="protein sequence ID" value="GBP70355.1"/>
    <property type="molecule type" value="Genomic_DNA"/>
</dbReference>
<feature type="region of interest" description="Disordered" evidence="1">
    <location>
        <begin position="58"/>
        <end position="87"/>
    </location>
</feature>
<evidence type="ECO:0000313" key="2">
    <source>
        <dbReference type="EMBL" id="GBP70355.1"/>
    </source>
</evidence>
<protein>
    <submittedName>
        <fullName evidence="2">Uncharacterized protein</fullName>
    </submittedName>
</protein>
<dbReference type="Proteomes" id="UP000299102">
    <property type="component" value="Unassembled WGS sequence"/>
</dbReference>
<name>A0A4C1Y7D6_EUMVA</name>
<evidence type="ECO:0000313" key="3">
    <source>
        <dbReference type="Proteomes" id="UP000299102"/>
    </source>
</evidence>
<feature type="compositionally biased region" description="Polar residues" evidence="1">
    <location>
        <begin position="75"/>
        <end position="87"/>
    </location>
</feature>
<sequence length="87" mass="9859">MSESHFGDQCIHKPNAIKYNRSRRYCDEKTGLSPDARTSINQNDEKTRLSLYHLKPLERAPKKQIPPFGRATALDVSSQSAPSPKTF</sequence>
<proteinExistence type="predicted"/>
<gene>
    <name evidence="2" type="ORF">EVAR_51678_1</name>
</gene>
<evidence type="ECO:0000256" key="1">
    <source>
        <dbReference type="SAM" id="MobiDB-lite"/>
    </source>
</evidence>
<organism evidence="2 3">
    <name type="scientific">Eumeta variegata</name>
    <name type="common">Bagworm moth</name>
    <name type="synonym">Eumeta japonica</name>
    <dbReference type="NCBI Taxonomy" id="151549"/>
    <lineage>
        <taxon>Eukaryota</taxon>
        <taxon>Metazoa</taxon>
        <taxon>Ecdysozoa</taxon>
        <taxon>Arthropoda</taxon>
        <taxon>Hexapoda</taxon>
        <taxon>Insecta</taxon>
        <taxon>Pterygota</taxon>
        <taxon>Neoptera</taxon>
        <taxon>Endopterygota</taxon>
        <taxon>Lepidoptera</taxon>
        <taxon>Glossata</taxon>
        <taxon>Ditrysia</taxon>
        <taxon>Tineoidea</taxon>
        <taxon>Psychidae</taxon>
        <taxon>Oiketicinae</taxon>
        <taxon>Eumeta</taxon>
    </lineage>
</organism>
<reference evidence="2 3" key="1">
    <citation type="journal article" date="2019" name="Commun. Biol.">
        <title>The bagworm genome reveals a unique fibroin gene that provides high tensile strength.</title>
        <authorList>
            <person name="Kono N."/>
            <person name="Nakamura H."/>
            <person name="Ohtoshi R."/>
            <person name="Tomita M."/>
            <person name="Numata K."/>
            <person name="Arakawa K."/>
        </authorList>
    </citation>
    <scope>NUCLEOTIDE SEQUENCE [LARGE SCALE GENOMIC DNA]</scope>
</reference>
<comment type="caution">
    <text evidence="2">The sequence shown here is derived from an EMBL/GenBank/DDBJ whole genome shotgun (WGS) entry which is preliminary data.</text>
</comment>
<accession>A0A4C1Y7D6</accession>
<dbReference type="AlphaFoldDB" id="A0A4C1Y7D6"/>
<keyword evidence="3" id="KW-1185">Reference proteome</keyword>